<feature type="repeat" description="PPR" evidence="4">
    <location>
        <begin position="173"/>
        <end position="203"/>
    </location>
</feature>
<feature type="repeat" description="PPR" evidence="4">
    <location>
        <begin position="305"/>
        <end position="339"/>
    </location>
</feature>
<feature type="repeat" description="PPR" evidence="4">
    <location>
        <begin position="406"/>
        <end position="440"/>
    </location>
</feature>
<evidence type="ECO:0000313" key="5">
    <source>
        <dbReference type="Proteomes" id="UP000515123"/>
    </source>
</evidence>
<keyword evidence="1" id="KW-0677">Repeat</keyword>
<dbReference type="PANTHER" id="PTHR47926">
    <property type="entry name" value="PENTATRICOPEPTIDE REPEAT-CONTAINING PROTEIN"/>
    <property type="match status" value="1"/>
</dbReference>
<feature type="repeat" description="PPR" evidence="4">
    <location>
        <begin position="204"/>
        <end position="238"/>
    </location>
</feature>
<dbReference type="GO" id="GO:0003723">
    <property type="term" value="F:RNA binding"/>
    <property type="evidence" value="ECO:0007669"/>
    <property type="project" value="InterPro"/>
</dbReference>
<reference evidence="6" key="2">
    <citation type="submission" date="2025-08" db="UniProtKB">
        <authorList>
            <consortium name="RefSeq"/>
        </authorList>
    </citation>
    <scope>IDENTIFICATION</scope>
    <source>
        <tissue evidence="6">Leaf</tissue>
    </source>
</reference>
<evidence type="ECO:0000313" key="6">
    <source>
        <dbReference type="RefSeq" id="XP_020109483.1"/>
    </source>
</evidence>
<dbReference type="Pfam" id="PF20431">
    <property type="entry name" value="E_motif"/>
    <property type="match status" value="1"/>
</dbReference>
<dbReference type="NCBIfam" id="TIGR00756">
    <property type="entry name" value="PPR"/>
    <property type="match status" value="4"/>
</dbReference>
<dbReference type="OrthoDB" id="185373at2759"/>
<reference evidence="5" key="1">
    <citation type="journal article" date="2015" name="Nat. Genet.">
        <title>The pineapple genome and the evolution of CAM photosynthesis.</title>
        <authorList>
            <person name="Ming R."/>
            <person name="VanBuren R."/>
            <person name="Wai C.M."/>
            <person name="Tang H."/>
            <person name="Schatz M.C."/>
            <person name="Bowers J.E."/>
            <person name="Lyons E."/>
            <person name="Wang M.L."/>
            <person name="Chen J."/>
            <person name="Biggers E."/>
            <person name="Zhang J."/>
            <person name="Huang L."/>
            <person name="Zhang L."/>
            <person name="Miao W."/>
            <person name="Zhang J."/>
            <person name="Ye Z."/>
            <person name="Miao C."/>
            <person name="Lin Z."/>
            <person name="Wang H."/>
            <person name="Zhou H."/>
            <person name="Yim W.C."/>
            <person name="Priest H.D."/>
            <person name="Zheng C."/>
            <person name="Woodhouse M."/>
            <person name="Edger P.P."/>
            <person name="Guyot R."/>
            <person name="Guo H.B."/>
            <person name="Guo H."/>
            <person name="Zheng G."/>
            <person name="Singh R."/>
            <person name="Sharma A."/>
            <person name="Min X."/>
            <person name="Zheng Y."/>
            <person name="Lee H."/>
            <person name="Gurtowski J."/>
            <person name="Sedlazeck F.J."/>
            <person name="Harkess A."/>
            <person name="McKain M.R."/>
            <person name="Liao Z."/>
            <person name="Fang J."/>
            <person name="Liu J."/>
            <person name="Zhang X."/>
            <person name="Zhang Q."/>
            <person name="Hu W."/>
            <person name="Qin Y."/>
            <person name="Wang K."/>
            <person name="Chen L.Y."/>
            <person name="Shirley N."/>
            <person name="Lin Y.R."/>
            <person name="Liu L.Y."/>
            <person name="Hernandez A.G."/>
            <person name="Wright C.L."/>
            <person name="Bulone V."/>
            <person name="Tuskan G.A."/>
            <person name="Heath K."/>
            <person name="Zee F."/>
            <person name="Moore P.H."/>
            <person name="Sunkar R."/>
            <person name="Leebens-Mack J.H."/>
            <person name="Mockler T."/>
            <person name="Bennetzen J.L."/>
            <person name="Freeling M."/>
            <person name="Sankoff D."/>
            <person name="Paterson A.H."/>
            <person name="Zhu X."/>
            <person name="Yang X."/>
            <person name="Smith J.A."/>
            <person name="Cushman J.C."/>
            <person name="Paull R.E."/>
            <person name="Yu Q."/>
        </authorList>
    </citation>
    <scope>NUCLEOTIDE SEQUENCE [LARGE SCALE GENOMIC DNA]</scope>
    <source>
        <strain evidence="5">cv. F153</strain>
    </source>
</reference>
<keyword evidence="5" id="KW-1185">Reference proteome</keyword>
<feature type="repeat" description="PPR" evidence="4">
    <location>
        <begin position="542"/>
        <end position="577"/>
    </location>
</feature>
<dbReference type="FunFam" id="1.25.40.10:FF:000212">
    <property type="entry name" value="Pentatricopeptide repeat-containing protein At2g03380, mitochondrial"/>
    <property type="match status" value="1"/>
</dbReference>
<keyword evidence="2" id="KW-0809">Transit peptide</keyword>
<dbReference type="PANTHER" id="PTHR47926:SF363">
    <property type="entry name" value="PENTATRICOPEPTIDE REPEAT-CONTAINING PROTEIN"/>
    <property type="match status" value="1"/>
</dbReference>
<evidence type="ECO:0000256" key="2">
    <source>
        <dbReference type="ARBA" id="ARBA00022946"/>
    </source>
</evidence>
<evidence type="ECO:0000256" key="3">
    <source>
        <dbReference type="ARBA" id="ARBA00061659"/>
    </source>
</evidence>
<accession>A0A6P5GUB6</accession>
<name>A0A6P5GUB6_ANACO</name>
<organism evidence="5 6">
    <name type="scientific">Ananas comosus</name>
    <name type="common">Pineapple</name>
    <name type="synonym">Ananas ananas</name>
    <dbReference type="NCBI Taxonomy" id="4615"/>
    <lineage>
        <taxon>Eukaryota</taxon>
        <taxon>Viridiplantae</taxon>
        <taxon>Streptophyta</taxon>
        <taxon>Embryophyta</taxon>
        <taxon>Tracheophyta</taxon>
        <taxon>Spermatophyta</taxon>
        <taxon>Magnoliopsida</taxon>
        <taxon>Liliopsida</taxon>
        <taxon>Poales</taxon>
        <taxon>Bromeliaceae</taxon>
        <taxon>Bromelioideae</taxon>
        <taxon>Ananas</taxon>
    </lineage>
</organism>
<dbReference type="PROSITE" id="PS51375">
    <property type="entry name" value="PPR"/>
    <property type="match status" value="6"/>
</dbReference>
<evidence type="ECO:0000256" key="1">
    <source>
        <dbReference type="ARBA" id="ARBA00022737"/>
    </source>
</evidence>
<dbReference type="Pfam" id="PF01535">
    <property type="entry name" value="PPR"/>
    <property type="match status" value="4"/>
</dbReference>
<comment type="similarity">
    <text evidence="3">Belongs to the PPR family. PCMP-E subfamily.</text>
</comment>
<dbReference type="Gene3D" id="1.25.40.10">
    <property type="entry name" value="Tetratricopeptide repeat domain"/>
    <property type="match status" value="4"/>
</dbReference>
<dbReference type="GeneID" id="109724905"/>
<dbReference type="InterPro" id="IPR002885">
    <property type="entry name" value="PPR_rpt"/>
</dbReference>
<dbReference type="RefSeq" id="XP_020109483.1">
    <property type="nucleotide sequence ID" value="XM_020253894.1"/>
</dbReference>
<dbReference type="FunFam" id="1.25.40.10:FF:000436">
    <property type="entry name" value="Pentatricopeptide repeat-containing protein At5g39350 family"/>
    <property type="match status" value="1"/>
</dbReference>
<dbReference type="FunFam" id="1.25.40.10:FF:000427">
    <property type="entry name" value="Pentatricopeptide repeat-containing protein chloroplastic"/>
    <property type="match status" value="1"/>
</dbReference>
<dbReference type="InterPro" id="IPR046848">
    <property type="entry name" value="E_motif"/>
</dbReference>
<gene>
    <name evidence="6" type="primary">LOC109724905</name>
</gene>
<protein>
    <submittedName>
        <fullName evidence="6">Pentatricopeptide repeat-containing protein At2g03380, mitochondrial</fullName>
    </submittedName>
</protein>
<dbReference type="Proteomes" id="UP000515123">
    <property type="component" value="Linkage group 2"/>
</dbReference>
<dbReference type="Pfam" id="PF13041">
    <property type="entry name" value="PPR_2"/>
    <property type="match status" value="3"/>
</dbReference>
<evidence type="ECO:0000256" key="4">
    <source>
        <dbReference type="PROSITE-ProRule" id="PRU00708"/>
    </source>
</evidence>
<dbReference type="InterPro" id="IPR046960">
    <property type="entry name" value="PPR_At4g14850-like_plant"/>
</dbReference>
<dbReference type="InterPro" id="IPR011990">
    <property type="entry name" value="TPR-like_helical_dom_sf"/>
</dbReference>
<dbReference type="GO" id="GO:0009451">
    <property type="term" value="P:RNA modification"/>
    <property type="evidence" value="ECO:0007669"/>
    <property type="project" value="InterPro"/>
</dbReference>
<dbReference type="AlphaFoldDB" id="A0A6P5GUB6"/>
<feature type="repeat" description="PPR" evidence="4">
    <location>
        <begin position="507"/>
        <end position="541"/>
    </location>
</feature>
<proteinExistence type="inferred from homology"/>
<dbReference type="FunFam" id="1.25.40.10:FF:000309">
    <property type="entry name" value="Pentatricopeptide repeat-containing protein, chloroplastic"/>
    <property type="match status" value="1"/>
</dbReference>
<sequence>MISLLKRRHLPPINPSLHLHLQTLSTNTIKHLPKPQELSNPNPFLPLLHSCPNLFSLKQIHALLVVHGLIQNLPLNTKLVSSYCAFESLESARKVFDEIPDPDLYSWKVMLRWYVVSDRYVEAIGFYGRRMRQCLLVEDNVVFSLVLKACVKSLDIDEGKKVHGHVVKVGNLDCFVLNCLVDMYAKCEDIECARRVFDRMRGRNVVSWTSIICGYVRNGRAEEGLVLFNEMRRESVEPSEHTLASLLTACATLDALHQGKWIHGYGIKVGVNMNSFVSTALLDMYVKCGDVTDARDVFDELYDVDIISWTAMIVGYTQTGRPLEALRIFGDKNFAGIIPNSITVASVLSASAQIRNLNFGRSIHVLGIKLGVENSPVVVNSLVDMYAKCRALSDANRIFKGSQNKDVITWNSMITGCVQNDLGHEALSLFNQMRLLGCSPDAVTLVSALSASASLGALQVGSSFHGYALKCAFLFNIYVNTALLNLYNKCGDLVSSRQVFDEMSDRNAVTWCAMVGGYGMQGDSASSINLFKEMLNEDFQPNDITFTSILSTCSHTGMVTEGQKYFNTMMKNHKVAPSTKHYACMVDMLSRAGKLAEALEFIEKMPFEANVQMWGAFLHGCTLYSNFDLGEVAVSRIMELRPESSDYYVLMFNLYASNARWAEATKIRDLMKERGMVKVPGFSSVGTENGLKNSVLLEHISQKQVHDRKLD</sequence>